<evidence type="ECO:0000256" key="2">
    <source>
        <dbReference type="ARBA" id="ARBA00023004"/>
    </source>
</evidence>
<evidence type="ECO:0000313" key="4">
    <source>
        <dbReference type="EMBL" id="VAW84270.1"/>
    </source>
</evidence>
<keyword evidence="2" id="KW-0408">Iron</keyword>
<keyword evidence="1" id="KW-0479">Metal-binding</keyword>
<dbReference type="PANTHER" id="PTHR23150">
    <property type="entry name" value="SULFATASE MODIFYING FACTOR 1, 2"/>
    <property type="match status" value="1"/>
</dbReference>
<dbReference type="Pfam" id="PF03781">
    <property type="entry name" value="FGE-sulfatase"/>
    <property type="match status" value="1"/>
</dbReference>
<evidence type="ECO:0000256" key="1">
    <source>
        <dbReference type="ARBA" id="ARBA00022723"/>
    </source>
</evidence>
<dbReference type="SUPFAM" id="SSF56436">
    <property type="entry name" value="C-type lectin-like"/>
    <property type="match status" value="1"/>
</dbReference>
<proteinExistence type="predicted"/>
<dbReference type="InterPro" id="IPR016187">
    <property type="entry name" value="CTDL_fold"/>
</dbReference>
<dbReference type="GO" id="GO:0046872">
    <property type="term" value="F:metal ion binding"/>
    <property type="evidence" value="ECO:0007669"/>
    <property type="project" value="UniProtKB-KW"/>
</dbReference>
<dbReference type="InterPro" id="IPR009056">
    <property type="entry name" value="Cyt_c-like_dom"/>
</dbReference>
<protein>
    <recommendedName>
        <fullName evidence="3">Cytochrome c domain-containing protein</fullName>
    </recommendedName>
</protein>
<dbReference type="InterPro" id="IPR005532">
    <property type="entry name" value="SUMF_dom"/>
</dbReference>
<dbReference type="GO" id="GO:0009055">
    <property type="term" value="F:electron transfer activity"/>
    <property type="evidence" value="ECO:0007669"/>
    <property type="project" value="InterPro"/>
</dbReference>
<dbReference type="InterPro" id="IPR036280">
    <property type="entry name" value="Multihaem_cyt_sf"/>
</dbReference>
<dbReference type="GO" id="GO:0020037">
    <property type="term" value="F:heme binding"/>
    <property type="evidence" value="ECO:0007669"/>
    <property type="project" value="InterPro"/>
</dbReference>
<dbReference type="AlphaFoldDB" id="A0A3B0Z5E6"/>
<dbReference type="SUPFAM" id="SSF48695">
    <property type="entry name" value="Multiheme cytochromes"/>
    <property type="match status" value="1"/>
</dbReference>
<evidence type="ECO:0000259" key="3">
    <source>
        <dbReference type="PROSITE" id="PS51007"/>
    </source>
</evidence>
<organism evidence="4">
    <name type="scientific">hydrothermal vent metagenome</name>
    <dbReference type="NCBI Taxonomy" id="652676"/>
    <lineage>
        <taxon>unclassified sequences</taxon>
        <taxon>metagenomes</taxon>
        <taxon>ecological metagenomes</taxon>
    </lineage>
</organism>
<dbReference type="PROSITE" id="PS51007">
    <property type="entry name" value="CYTC"/>
    <property type="match status" value="1"/>
</dbReference>
<dbReference type="Gene3D" id="3.90.1580.10">
    <property type="entry name" value="paralog of FGE (formylglycine-generating enzyme)"/>
    <property type="match status" value="1"/>
</dbReference>
<dbReference type="PANTHER" id="PTHR23150:SF19">
    <property type="entry name" value="FORMYLGLYCINE-GENERATING ENZYME"/>
    <property type="match status" value="1"/>
</dbReference>
<dbReference type="EMBL" id="UOFO01000038">
    <property type="protein sequence ID" value="VAW84270.1"/>
    <property type="molecule type" value="Genomic_DNA"/>
</dbReference>
<gene>
    <name evidence="4" type="ORF">MNBD_GAMMA16-1102</name>
</gene>
<reference evidence="4" key="1">
    <citation type="submission" date="2018-06" db="EMBL/GenBank/DDBJ databases">
        <authorList>
            <person name="Zhirakovskaya E."/>
        </authorList>
    </citation>
    <scope>NUCLEOTIDE SEQUENCE</scope>
</reference>
<dbReference type="InterPro" id="IPR042095">
    <property type="entry name" value="SUMF_sf"/>
</dbReference>
<dbReference type="InterPro" id="IPR051043">
    <property type="entry name" value="Sulfatase_Mod_Factor_Kinase"/>
</dbReference>
<feature type="domain" description="Cytochrome c" evidence="3">
    <location>
        <begin position="10"/>
        <end position="151"/>
    </location>
</feature>
<name>A0A3B0Z5E6_9ZZZZ</name>
<sequence length="353" mass="39270">MESLSVYLHGALFLGVSLFWSAGLFAEDVAVLNNDSCLSCHSTMSHDAIASIIEANCAECHTAPDITGETNRVSAHLDALDEVDLPLHTNNSDLLPGMAIPQYYRGSRLGGDANDMLRIEAGPFTRGTDNRLPDEGPEHIANTTAYLIDRYEVTNLQYKKFITTTKHNSPDHFENRTYPPGKADHPVVNVTWNDADAYCTWAGKRLPDDKEWEKAARSADARRFPWGSKFQMHNANTPQRWGSLKKEGDTTPVGAFEKGASPRGLYDMSGNVWEWTSSQYEPYPGNTRRTENYDENYKTLKGGSWWDCSFYSCGMSAPSFNRAFFLKTTKNNSFGFRCAQDVGAAVLTAGTVK</sequence>
<dbReference type="GO" id="GO:0120147">
    <property type="term" value="F:formylglycine-generating oxidase activity"/>
    <property type="evidence" value="ECO:0007669"/>
    <property type="project" value="TreeGrafter"/>
</dbReference>
<accession>A0A3B0Z5E6</accession>